<comment type="caution">
    <text evidence="2">The sequence shown here is derived from an EMBL/GenBank/DDBJ whole genome shotgun (WGS) entry which is preliminary data.</text>
</comment>
<dbReference type="GO" id="GO:0006508">
    <property type="term" value="P:proteolysis"/>
    <property type="evidence" value="ECO:0007669"/>
    <property type="project" value="InterPro"/>
</dbReference>
<evidence type="ECO:0000259" key="1">
    <source>
        <dbReference type="SMART" id="SM00245"/>
    </source>
</evidence>
<dbReference type="Gene3D" id="3.90.226.10">
    <property type="entry name" value="2-enoyl-CoA Hydratase, Chain A, domain 1"/>
    <property type="match status" value="1"/>
</dbReference>
<dbReference type="InterPro" id="IPR005151">
    <property type="entry name" value="Tail-specific_protease"/>
</dbReference>
<dbReference type="PANTHER" id="PTHR32060">
    <property type="entry name" value="TAIL-SPECIFIC PROTEASE"/>
    <property type="match status" value="1"/>
</dbReference>
<name>A0A372NP93_9SPHI</name>
<dbReference type="SUPFAM" id="SSF50156">
    <property type="entry name" value="PDZ domain-like"/>
    <property type="match status" value="1"/>
</dbReference>
<sequence>MKIISFSMNARFCTLNKIAACLTGRGRASSKTFLALPDAKHLCSMKKRALLIIIPLTLAAGVLQAQNRQQVNNLATFARVWGFLKFYHPAVANDTANWDKQWLNSLLTIKKIENNEEFKSFITRWYSQLPKQKVDYSLSQPSGDSVFHVFDEGDIKTFAIPAQMKQEFTDLYLHHRPDSNRYVDNRYGKYTLDYVYFKEEEYTNPDYPDEAHRLLALVRYWNIINYFYPFKQGFAPNWNKVLADFIPQFINAADKDEYRSVFLKLTARIKDSHSFFKQEEFYAHRLQNAPFLLYYIDGKYIVANDQYGELMNKQGIKQGDEIISINNKNIKACEDYIKQYCTGSNNAVLHREIGRNLFRMDTANSIQLTVRRNGKLITQQLKLYSYGELYQYRLKHQPKLWEDMGNGIFYVRFCKITDGKQLKQMYDSIQNAKTVIWEMRDYPYFPTTQIYRPGIFGNQRSEEINYNTDLFYPGTYRAHTDHDAAPTDTLNLPRYKGRLIVLVNEYTQSLAESVAAALKSRPNTIVIGRQTAGATGNMFFTDYPGGIGAAYTAVKVVGSDGSFKQGQGVKLDKEIKLSVKKMQSVADYELEQAYQQALKDLK</sequence>
<evidence type="ECO:0000313" key="2">
    <source>
        <dbReference type="EMBL" id="RFZ90769.1"/>
    </source>
</evidence>
<dbReference type="GO" id="GO:0007165">
    <property type="term" value="P:signal transduction"/>
    <property type="evidence" value="ECO:0007669"/>
    <property type="project" value="TreeGrafter"/>
</dbReference>
<proteinExistence type="predicted"/>
<protein>
    <recommendedName>
        <fullName evidence="1">Tail specific protease domain-containing protein</fullName>
    </recommendedName>
</protein>
<reference evidence="2 3" key="1">
    <citation type="submission" date="2018-08" db="EMBL/GenBank/DDBJ databases">
        <title>Mucilaginibacter sp. MYSH2.</title>
        <authorList>
            <person name="Seo T."/>
        </authorList>
    </citation>
    <scope>NUCLEOTIDE SEQUENCE [LARGE SCALE GENOMIC DNA]</scope>
    <source>
        <strain evidence="2 3">MYSH2</strain>
    </source>
</reference>
<dbReference type="SMART" id="SM00245">
    <property type="entry name" value="TSPc"/>
    <property type="match status" value="1"/>
</dbReference>
<dbReference type="PANTHER" id="PTHR32060:SF30">
    <property type="entry name" value="CARBOXY-TERMINAL PROCESSING PROTEASE CTPA"/>
    <property type="match status" value="1"/>
</dbReference>
<organism evidence="2 3">
    <name type="scientific">Mucilaginibacter conchicola</name>
    <dbReference type="NCBI Taxonomy" id="2303333"/>
    <lineage>
        <taxon>Bacteria</taxon>
        <taxon>Pseudomonadati</taxon>
        <taxon>Bacteroidota</taxon>
        <taxon>Sphingobacteriia</taxon>
        <taxon>Sphingobacteriales</taxon>
        <taxon>Sphingobacteriaceae</taxon>
        <taxon>Mucilaginibacter</taxon>
    </lineage>
</organism>
<accession>A0A372NP93</accession>
<dbReference type="Gene3D" id="3.30.750.44">
    <property type="match status" value="1"/>
</dbReference>
<dbReference type="InterPro" id="IPR029045">
    <property type="entry name" value="ClpP/crotonase-like_dom_sf"/>
</dbReference>
<gene>
    <name evidence="2" type="ORF">D0C36_17595</name>
</gene>
<keyword evidence="3" id="KW-1185">Reference proteome</keyword>
<dbReference type="GO" id="GO:0008236">
    <property type="term" value="F:serine-type peptidase activity"/>
    <property type="evidence" value="ECO:0007669"/>
    <property type="project" value="InterPro"/>
</dbReference>
<dbReference type="EMBL" id="QWDC01000003">
    <property type="protein sequence ID" value="RFZ90769.1"/>
    <property type="molecule type" value="Genomic_DNA"/>
</dbReference>
<dbReference type="SUPFAM" id="SSF52096">
    <property type="entry name" value="ClpP/crotonase"/>
    <property type="match status" value="1"/>
</dbReference>
<dbReference type="InterPro" id="IPR036034">
    <property type="entry name" value="PDZ_sf"/>
</dbReference>
<dbReference type="Pfam" id="PF03572">
    <property type="entry name" value="Peptidase_S41"/>
    <property type="match status" value="1"/>
</dbReference>
<feature type="domain" description="Tail specific protease" evidence="1">
    <location>
        <begin position="363"/>
        <end position="576"/>
    </location>
</feature>
<dbReference type="AlphaFoldDB" id="A0A372NP93"/>
<dbReference type="Proteomes" id="UP000264217">
    <property type="component" value="Unassembled WGS sequence"/>
</dbReference>
<dbReference type="Gene3D" id="2.30.42.10">
    <property type="match status" value="1"/>
</dbReference>
<dbReference type="GO" id="GO:0004175">
    <property type="term" value="F:endopeptidase activity"/>
    <property type="evidence" value="ECO:0007669"/>
    <property type="project" value="TreeGrafter"/>
</dbReference>
<evidence type="ECO:0000313" key="3">
    <source>
        <dbReference type="Proteomes" id="UP000264217"/>
    </source>
</evidence>
<dbReference type="GO" id="GO:0030288">
    <property type="term" value="C:outer membrane-bounded periplasmic space"/>
    <property type="evidence" value="ECO:0007669"/>
    <property type="project" value="TreeGrafter"/>
</dbReference>